<dbReference type="AlphaFoldDB" id="A0AAW0EHN2"/>
<feature type="region of interest" description="Disordered" evidence="1">
    <location>
        <begin position="91"/>
        <end position="117"/>
    </location>
</feature>
<dbReference type="EMBL" id="JAWWNJ010000001">
    <property type="protein sequence ID" value="KAK7064751.1"/>
    <property type="molecule type" value="Genomic_DNA"/>
</dbReference>
<reference evidence="2 3" key="1">
    <citation type="journal article" date="2024" name="J Genomics">
        <title>Draft genome sequencing and assembly of Favolaschia claudopus CIRM-BRFM 2984 isolated from oak limbs.</title>
        <authorList>
            <person name="Navarro D."/>
            <person name="Drula E."/>
            <person name="Chaduli D."/>
            <person name="Cazenave R."/>
            <person name="Ahrendt S."/>
            <person name="Wang J."/>
            <person name="Lipzen A."/>
            <person name="Daum C."/>
            <person name="Barry K."/>
            <person name="Grigoriev I.V."/>
            <person name="Favel A."/>
            <person name="Rosso M.N."/>
            <person name="Martin F."/>
        </authorList>
    </citation>
    <scope>NUCLEOTIDE SEQUENCE [LARGE SCALE GENOMIC DNA]</scope>
    <source>
        <strain evidence="2 3">CIRM-BRFM 2984</strain>
    </source>
</reference>
<name>A0AAW0EHN2_9AGAR</name>
<accession>A0AAW0EHN2</accession>
<sequence length="230" mass="25503">MAHPAVTLLIQYPMAPPSPVVQICSQPPFYGSAFEPIDHIPMSPISAISATLQVASPALPPQIMDSNTSRPYSPDWHTSHGISVVSTESMALNNDPDGEYESNPGRSTPDSGTTSPPIIIETIPSCMKRKQQRERKHIPADIRIAQKPSAIMRRKRAGRSMISARKRRRLCCMTRPIHEPGNFTRIVKVFKALQASMFKHEHAAYELLRVAVTASHLKMDIAGRRGCSMR</sequence>
<proteinExistence type="predicted"/>
<feature type="region of interest" description="Disordered" evidence="1">
    <location>
        <begin position="61"/>
        <end position="80"/>
    </location>
</feature>
<organism evidence="2 3">
    <name type="scientific">Favolaschia claudopus</name>
    <dbReference type="NCBI Taxonomy" id="2862362"/>
    <lineage>
        <taxon>Eukaryota</taxon>
        <taxon>Fungi</taxon>
        <taxon>Dikarya</taxon>
        <taxon>Basidiomycota</taxon>
        <taxon>Agaricomycotina</taxon>
        <taxon>Agaricomycetes</taxon>
        <taxon>Agaricomycetidae</taxon>
        <taxon>Agaricales</taxon>
        <taxon>Marasmiineae</taxon>
        <taxon>Mycenaceae</taxon>
        <taxon>Favolaschia</taxon>
    </lineage>
</organism>
<keyword evidence="3" id="KW-1185">Reference proteome</keyword>
<evidence type="ECO:0000256" key="1">
    <source>
        <dbReference type="SAM" id="MobiDB-lite"/>
    </source>
</evidence>
<dbReference type="Proteomes" id="UP001362999">
    <property type="component" value="Unassembled WGS sequence"/>
</dbReference>
<gene>
    <name evidence="2" type="ORF">R3P38DRAFT_2757371</name>
</gene>
<protein>
    <submittedName>
        <fullName evidence="2">Uncharacterized protein</fullName>
    </submittedName>
</protein>
<evidence type="ECO:0000313" key="3">
    <source>
        <dbReference type="Proteomes" id="UP001362999"/>
    </source>
</evidence>
<evidence type="ECO:0000313" key="2">
    <source>
        <dbReference type="EMBL" id="KAK7064751.1"/>
    </source>
</evidence>
<comment type="caution">
    <text evidence="2">The sequence shown here is derived from an EMBL/GenBank/DDBJ whole genome shotgun (WGS) entry which is preliminary data.</text>
</comment>